<evidence type="ECO:0000256" key="10">
    <source>
        <dbReference type="SAM" id="MobiDB-lite"/>
    </source>
</evidence>
<keyword evidence="7 9" id="KW-0175">Coiled coil</keyword>
<dbReference type="Proteomes" id="UP001163046">
    <property type="component" value="Unassembled WGS sequence"/>
</dbReference>
<feature type="compositionally biased region" description="Basic and acidic residues" evidence="10">
    <location>
        <begin position="160"/>
        <end position="173"/>
    </location>
</feature>
<accession>A0A9X0A7W5</accession>
<comment type="caution">
    <text evidence="11">The sequence shown here is derived from an EMBL/GenBank/DDBJ whole genome shotgun (WGS) entry which is preliminary data.</text>
</comment>
<evidence type="ECO:0000256" key="8">
    <source>
        <dbReference type="ARBA" id="ARBA00023212"/>
    </source>
</evidence>
<dbReference type="AlphaFoldDB" id="A0A9X0A7W5"/>
<protein>
    <recommendedName>
        <fullName evidence="4">Small vasohibin-binding protein</fullName>
    </recommendedName>
</protein>
<evidence type="ECO:0000313" key="11">
    <source>
        <dbReference type="EMBL" id="KAJ7393174.1"/>
    </source>
</evidence>
<proteinExistence type="inferred from homology"/>
<dbReference type="InterPro" id="IPR031378">
    <property type="entry name" value="SVBP"/>
</dbReference>
<evidence type="ECO:0000256" key="9">
    <source>
        <dbReference type="SAM" id="Coils"/>
    </source>
</evidence>
<feature type="coiled-coil region" evidence="9">
    <location>
        <begin position="322"/>
        <end position="370"/>
    </location>
</feature>
<evidence type="ECO:0000256" key="7">
    <source>
        <dbReference type="ARBA" id="ARBA00023054"/>
    </source>
</evidence>
<feature type="region of interest" description="Disordered" evidence="10">
    <location>
        <begin position="120"/>
        <end position="186"/>
    </location>
</feature>
<dbReference type="EMBL" id="MU825398">
    <property type="protein sequence ID" value="KAJ7393174.1"/>
    <property type="molecule type" value="Genomic_DNA"/>
</dbReference>
<sequence>MTLHVDPSEVNKDTKQLQAQRISVIETTQNKNSPAMETKYNEDSLVIEAKENKNSPTTEIKLNEDSPVMEIKQNENSPAMETKYKEDSLVIEAKENKNSPTTEIKLNEDSPCELANTCKKNVKKSHKTKKTAKKRRNSVKKTAGVTGIFARFVGSHGRKKNQEGHLPNSKEPDEPGTNSHQSKDNSSKYLSIQKLHATYAPKKTENKSCNAIVLPRVSNTSLTKDNYSSRSTPSPRKQQQELENVSVISPLSSPRKLLNFDDDKVKKVYLSEAHSGMITGIPCAPPCTPTVDELKKVEYILSLTDVKSQRAVKTRLVTLGNKMRAEEQRKKEKAAKEEQKKAYGAILQLKQRQRAEIYALNKVMTELENENFRKFMEENSAETLPV</sequence>
<evidence type="ECO:0000256" key="2">
    <source>
        <dbReference type="ARBA" id="ARBA00004613"/>
    </source>
</evidence>
<dbReference type="GO" id="GO:0031397">
    <property type="term" value="P:negative regulation of protein ubiquitination"/>
    <property type="evidence" value="ECO:0007669"/>
    <property type="project" value="TreeGrafter"/>
</dbReference>
<gene>
    <name evidence="11" type="ORF">OS493_006140</name>
</gene>
<dbReference type="PANTHER" id="PTHR34762">
    <property type="entry name" value="SMALL VASOHIBIN-BINDING PROTEIN"/>
    <property type="match status" value="1"/>
</dbReference>
<dbReference type="GO" id="GO:0005576">
    <property type="term" value="C:extracellular region"/>
    <property type="evidence" value="ECO:0007669"/>
    <property type="project" value="UniProtKB-SubCell"/>
</dbReference>
<dbReference type="Pfam" id="PF15674">
    <property type="entry name" value="CCDC23"/>
    <property type="match status" value="1"/>
</dbReference>
<evidence type="ECO:0000256" key="6">
    <source>
        <dbReference type="ARBA" id="ARBA00022525"/>
    </source>
</evidence>
<keyword evidence="5" id="KW-0963">Cytoplasm</keyword>
<dbReference type="GO" id="GO:0005856">
    <property type="term" value="C:cytoskeleton"/>
    <property type="evidence" value="ECO:0007669"/>
    <property type="project" value="UniProtKB-SubCell"/>
</dbReference>
<dbReference type="PANTHER" id="PTHR34762:SF1">
    <property type="entry name" value="SMALL VASOHIBIN-BINDING PROTEIN"/>
    <property type="match status" value="1"/>
</dbReference>
<evidence type="ECO:0000313" key="12">
    <source>
        <dbReference type="Proteomes" id="UP001163046"/>
    </source>
</evidence>
<organism evidence="11 12">
    <name type="scientific">Desmophyllum pertusum</name>
    <dbReference type="NCBI Taxonomy" id="174260"/>
    <lineage>
        <taxon>Eukaryota</taxon>
        <taxon>Metazoa</taxon>
        <taxon>Cnidaria</taxon>
        <taxon>Anthozoa</taxon>
        <taxon>Hexacorallia</taxon>
        <taxon>Scleractinia</taxon>
        <taxon>Caryophylliina</taxon>
        <taxon>Caryophylliidae</taxon>
        <taxon>Desmophyllum</taxon>
    </lineage>
</organism>
<evidence type="ECO:0000256" key="1">
    <source>
        <dbReference type="ARBA" id="ARBA00004245"/>
    </source>
</evidence>
<evidence type="ECO:0000256" key="5">
    <source>
        <dbReference type="ARBA" id="ARBA00022490"/>
    </source>
</evidence>
<dbReference type="OrthoDB" id="10035051at2759"/>
<dbReference type="GO" id="GO:0009306">
    <property type="term" value="P:protein secretion"/>
    <property type="evidence" value="ECO:0007669"/>
    <property type="project" value="TreeGrafter"/>
</dbReference>
<feature type="region of interest" description="Disordered" evidence="10">
    <location>
        <begin position="222"/>
        <end position="242"/>
    </location>
</feature>
<keyword evidence="6" id="KW-0964">Secreted</keyword>
<keyword evidence="12" id="KW-1185">Reference proteome</keyword>
<evidence type="ECO:0000256" key="3">
    <source>
        <dbReference type="ARBA" id="ARBA00006072"/>
    </source>
</evidence>
<comment type="similarity">
    <text evidence="3">Belongs to the SVBP family.</text>
</comment>
<evidence type="ECO:0000256" key="4">
    <source>
        <dbReference type="ARBA" id="ARBA00018251"/>
    </source>
</evidence>
<keyword evidence="8" id="KW-0206">Cytoskeleton</keyword>
<name>A0A9X0A7W5_9CNID</name>
<comment type="subcellular location">
    <subcellularLocation>
        <location evidence="1">Cytoplasm</location>
        <location evidence="1">Cytoskeleton</location>
    </subcellularLocation>
    <subcellularLocation>
        <location evidence="2">Secreted</location>
    </subcellularLocation>
</comment>
<feature type="compositionally biased region" description="Basic residues" evidence="10">
    <location>
        <begin position="120"/>
        <end position="139"/>
    </location>
</feature>
<dbReference type="GO" id="GO:0045177">
    <property type="term" value="C:apical part of cell"/>
    <property type="evidence" value="ECO:0007669"/>
    <property type="project" value="TreeGrafter"/>
</dbReference>
<reference evidence="11" key="1">
    <citation type="submission" date="2023-01" db="EMBL/GenBank/DDBJ databases">
        <title>Genome assembly of the deep-sea coral Lophelia pertusa.</title>
        <authorList>
            <person name="Herrera S."/>
            <person name="Cordes E."/>
        </authorList>
    </citation>
    <scope>NUCLEOTIDE SEQUENCE</scope>
    <source>
        <strain evidence="11">USNM1676648</strain>
        <tissue evidence="11">Polyp</tissue>
    </source>
</reference>